<evidence type="ECO:0000313" key="3">
    <source>
        <dbReference type="Proteomes" id="UP001224775"/>
    </source>
</evidence>
<name>A0AAD9DDT9_9STRA</name>
<organism evidence="2 3">
    <name type="scientific">Skeletonema marinoi</name>
    <dbReference type="NCBI Taxonomy" id="267567"/>
    <lineage>
        <taxon>Eukaryota</taxon>
        <taxon>Sar</taxon>
        <taxon>Stramenopiles</taxon>
        <taxon>Ochrophyta</taxon>
        <taxon>Bacillariophyta</taxon>
        <taxon>Coscinodiscophyceae</taxon>
        <taxon>Thalassiosirophycidae</taxon>
        <taxon>Thalassiosirales</taxon>
        <taxon>Skeletonemataceae</taxon>
        <taxon>Skeletonema</taxon>
        <taxon>Skeletonema marinoi-dohrnii complex</taxon>
    </lineage>
</organism>
<sequence>MPIQDQEEDRVPLTIDASNLNEEELDELKAIDPFMYYSIPSIRNASLRGSMSSSSQSNVGPSDSGRQLQHRRQSAPAALLSTTTDVTAETTVRRRSRISFELSFDEMMSDIIESMDGGLDIGDDDESFDDILDRITNSGSFRRSFQ</sequence>
<feature type="region of interest" description="Disordered" evidence="1">
    <location>
        <begin position="47"/>
        <end position="83"/>
    </location>
</feature>
<evidence type="ECO:0000256" key="1">
    <source>
        <dbReference type="SAM" id="MobiDB-lite"/>
    </source>
</evidence>
<comment type="caution">
    <text evidence="2">The sequence shown here is derived from an EMBL/GenBank/DDBJ whole genome shotgun (WGS) entry which is preliminary data.</text>
</comment>
<keyword evidence="3" id="KW-1185">Reference proteome</keyword>
<feature type="compositionally biased region" description="Low complexity" evidence="1">
    <location>
        <begin position="47"/>
        <end position="65"/>
    </location>
</feature>
<reference evidence="2" key="1">
    <citation type="submission" date="2023-06" db="EMBL/GenBank/DDBJ databases">
        <title>Survivors Of The Sea: Transcriptome response of Skeletonema marinoi to long-term dormancy.</title>
        <authorList>
            <person name="Pinder M.I.M."/>
            <person name="Kourtchenko O."/>
            <person name="Robertson E.K."/>
            <person name="Larsson T."/>
            <person name="Maumus F."/>
            <person name="Osuna-Cruz C.M."/>
            <person name="Vancaester E."/>
            <person name="Stenow R."/>
            <person name="Vandepoele K."/>
            <person name="Ploug H."/>
            <person name="Bruchert V."/>
            <person name="Godhe A."/>
            <person name="Topel M."/>
        </authorList>
    </citation>
    <scope>NUCLEOTIDE SEQUENCE</scope>
    <source>
        <strain evidence="2">R05AC</strain>
    </source>
</reference>
<dbReference type="AlphaFoldDB" id="A0AAD9DDT9"/>
<dbReference type="EMBL" id="JATAAI010000012">
    <property type="protein sequence ID" value="KAK1742033.1"/>
    <property type="molecule type" value="Genomic_DNA"/>
</dbReference>
<accession>A0AAD9DDT9</accession>
<proteinExistence type="predicted"/>
<evidence type="ECO:0000313" key="2">
    <source>
        <dbReference type="EMBL" id="KAK1742033.1"/>
    </source>
</evidence>
<protein>
    <submittedName>
        <fullName evidence="2">Uncharacterized protein</fullName>
    </submittedName>
</protein>
<gene>
    <name evidence="2" type="ORF">QTG54_007606</name>
</gene>
<dbReference type="Proteomes" id="UP001224775">
    <property type="component" value="Unassembled WGS sequence"/>
</dbReference>